<evidence type="ECO:0000256" key="2">
    <source>
        <dbReference type="ARBA" id="ARBA00023125"/>
    </source>
</evidence>
<dbReference type="SMART" id="SM00345">
    <property type="entry name" value="HTH_GNTR"/>
    <property type="match status" value="1"/>
</dbReference>
<dbReference type="RefSeq" id="WP_345557019.1">
    <property type="nucleotide sequence ID" value="NZ_BAABIK010000015.1"/>
</dbReference>
<dbReference type="InterPro" id="IPR050679">
    <property type="entry name" value="Bact_HTH_transcr_reg"/>
</dbReference>
<dbReference type="Proteomes" id="UP001499993">
    <property type="component" value="Unassembled WGS sequence"/>
</dbReference>
<keyword evidence="3" id="KW-0804">Transcription</keyword>
<sequence length="100" mass="10982">MKMYKYASLYVGQVSDAEELKHESATPLYRQLADIIAAKIASGELPPDTPVPSEVRLAEEYGVARLTARRAMRDLRERGLVVTVMGKGTFVAEDGSPGQR</sequence>
<evidence type="ECO:0000256" key="1">
    <source>
        <dbReference type="ARBA" id="ARBA00023015"/>
    </source>
</evidence>
<dbReference type="Pfam" id="PF00392">
    <property type="entry name" value="GntR"/>
    <property type="match status" value="1"/>
</dbReference>
<comment type="caution">
    <text evidence="5">The sequence shown here is derived from an EMBL/GenBank/DDBJ whole genome shotgun (WGS) entry which is preliminary data.</text>
</comment>
<accession>A0ABP9GHY2</accession>
<dbReference type="PROSITE" id="PS50949">
    <property type="entry name" value="HTH_GNTR"/>
    <property type="match status" value="1"/>
</dbReference>
<dbReference type="CDD" id="cd07377">
    <property type="entry name" value="WHTH_GntR"/>
    <property type="match status" value="1"/>
</dbReference>
<evidence type="ECO:0000256" key="3">
    <source>
        <dbReference type="ARBA" id="ARBA00023163"/>
    </source>
</evidence>
<dbReference type="EMBL" id="BAABIK010000015">
    <property type="protein sequence ID" value="GAA4944494.1"/>
    <property type="molecule type" value="Genomic_DNA"/>
</dbReference>
<organism evidence="5 6">
    <name type="scientific">Streptomonospora halophila</name>
    <dbReference type="NCBI Taxonomy" id="427369"/>
    <lineage>
        <taxon>Bacteria</taxon>
        <taxon>Bacillati</taxon>
        <taxon>Actinomycetota</taxon>
        <taxon>Actinomycetes</taxon>
        <taxon>Streptosporangiales</taxon>
        <taxon>Nocardiopsidaceae</taxon>
        <taxon>Streptomonospora</taxon>
    </lineage>
</organism>
<protein>
    <recommendedName>
        <fullName evidence="4">HTH gntR-type domain-containing protein</fullName>
    </recommendedName>
</protein>
<dbReference type="InterPro" id="IPR036388">
    <property type="entry name" value="WH-like_DNA-bd_sf"/>
</dbReference>
<dbReference type="PANTHER" id="PTHR44846:SF1">
    <property type="entry name" value="MANNOSYL-D-GLYCERATE TRANSPORT_METABOLISM SYSTEM REPRESSOR MNGR-RELATED"/>
    <property type="match status" value="1"/>
</dbReference>
<evidence type="ECO:0000313" key="5">
    <source>
        <dbReference type="EMBL" id="GAA4944494.1"/>
    </source>
</evidence>
<reference evidence="6" key="1">
    <citation type="journal article" date="2019" name="Int. J. Syst. Evol. Microbiol.">
        <title>The Global Catalogue of Microorganisms (GCM) 10K type strain sequencing project: providing services to taxonomists for standard genome sequencing and annotation.</title>
        <authorList>
            <consortium name="The Broad Institute Genomics Platform"/>
            <consortium name="The Broad Institute Genome Sequencing Center for Infectious Disease"/>
            <person name="Wu L."/>
            <person name="Ma J."/>
        </authorList>
    </citation>
    <scope>NUCLEOTIDE SEQUENCE [LARGE SCALE GENOMIC DNA]</scope>
    <source>
        <strain evidence="6">JCM 18123</strain>
    </source>
</reference>
<keyword evidence="1" id="KW-0805">Transcription regulation</keyword>
<dbReference type="PRINTS" id="PR00035">
    <property type="entry name" value="HTHGNTR"/>
</dbReference>
<dbReference type="SUPFAM" id="SSF46785">
    <property type="entry name" value="Winged helix' DNA-binding domain"/>
    <property type="match status" value="1"/>
</dbReference>
<dbReference type="PANTHER" id="PTHR44846">
    <property type="entry name" value="MANNOSYL-D-GLYCERATE TRANSPORT/METABOLISM SYSTEM REPRESSOR MNGR-RELATED"/>
    <property type="match status" value="1"/>
</dbReference>
<keyword evidence="6" id="KW-1185">Reference proteome</keyword>
<dbReference type="InterPro" id="IPR000524">
    <property type="entry name" value="Tscrpt_reg_HTH_GntR"/>
</dbReference>
<name>A0ABP9GHY2_9ACTN</name>
<proteinExistence type="predicted"/>
<dbReference type="Gene3D" id="1.10.10.10">
    <property type="entry name" value="Winged helix-like DNA-binding domain superfamily/Winged helix DNA-binding domain"/>
    <property type="match status" value="1"/>
</dbReference>
<evidence type="ECO:0000259" key="4">
    <source>
        <dbReference type="PROSITE" id="PS50949"/>
    </source>
</evidence>
<evidence type="ECO:0000313" key="6">
    <source>
        <dbReference type="Proteomes" id="UP001499993"/>
    </source>
</evidence>
<keyword evidence="2" id="KW-0238">DNA-binding</keyword>
<dbReference type="InterPro" id="IPR036390">
    <property type="entry name" value="WH_DNA-bd_sf"/>
</dbReference>
<gene>
    <name evidence="5" type="ORF">GCM10023224_29440</name>
</gene>
<feature type="domain" description="HTH gntR-type" evidence="4">
    <location>
        <begin position="26"/>
        <end position="94"/>
    </location>
</feature>